<dbReference type="Gene3D" id="6.10.340.10">
    <property type="match status" value="1"/>
</dbReference>
<feature type="transmembrane region" description="Helical" evidence="1">
    <location>
        <begin position="12"/>
        <end position="30"/>
    </location>
</feature>
<dbReference type="CDD" id="cd06225">
    <property type="entry name" value="HAMP"/>
    <property type="match status" value="1"/>
</dbReference>
<dbReference type="Proteomes" id="UP001204953">
    <property type="component" value="Unassembled WGS sequence"/>
</dbReference>
<dbReference type="AlphaFoldDB" id="A0AAE3GQX1"/>
<keyword evidence="1" id="KW-0472">Membrane</keyword>
<keyword evidence="1" id="KW-0812">Transmembrane</keyword>
<gene>
    <name evidence="3" type="ORF">NJ959_11440</name>
</gene>
<dbReference type="EMBL" id="JAMZMM010000091">
    <property type="protein sequence ID" value="MCP2729071.1"/>
    <property type="molecule type" value="Genomic_DNA"/>
</dbReference>
<proteinExistence type="predicted"/>
<feature type="transmembrane region" description="Helical" evidence="1">
    <location>
        <begin position="224"/>
        <end position="244"/>
    </location>
</feature>
<dbReference type="RefSeq" id="WP_254011859.1">
    <property type="nucleotide sequence ID" value="NZ_JAMZMM010000091.1"/>
</dbReference>
<reference evidence="3" key="1">
    <citation type="submission" date="2022-06" db="EMBL/GenBank/DDBJ databases">
        <title>New cyanobacteria of genus Symplocastrum in benthos of Lake Baikal.</title>
        <authorList>
            <person name="Sorokovikova E."/>
            <person name="Tikhonova I."/>
            <person name="Krasnopeev A."/>
            <person name="Evseev P."/>
            <person name="Gladkikh A."/>
            <person name="Belykh O."/>
        </authorList>
    </citation>
    <scope>NUCLEOTIDE SEQUENCE</scope>
    <source>
        <strain evidence="3">BBK-W-15</strain>
    </source>
</reference>
<keyword evidence="1" id="KW-1133">Transmembrane helix</keyword>
<keyword evidence="4" id="KW-1185">Reference proteome</keyword>
<dbReference type="Pfam" id="PF11845">
    <property type="entry name" value="Tll0287-like"/>
    <property type="match status" value="1"/>
</dbReference>
<evidence type="ECO:0000313" key="4">
    <source>
        <dbReference type="Proteomes" id="UP001204953"/>
    </source>
</evidence>
<accession>A0AAE3GQX1</accession>
<protein>
    <submittedName>
        <fullName evidence="3">DUF3365 domain-containing protein</fullName>
    </submittedName>
</protein>
<feature type="domain" description="Tll0287-like" evidence="2">
    <location>
        <begin position="36"/>
        <end position="210"/>
    </location>
</feature>
<evidence type="ECO:0000256" key="1">
    <source>
        <dbReference type="SAM" id="Phobius"/>
    </source>
</evidence>
<evidence type="ECO:0000313" key="3">
    <source>
        <dbReference type="EMBL" id="MCP2729071.1"/>
    </source>
</evidence>
<evidence type="ECO:0000259" key="2">
    <source>
        <dbReference type="Pfam" id="PF11845"/>
    </source>
</evidence>
<name>A0AAE3GQX1_9CYAN</name>
<dbReference type="InterPro" id="IPR021796">
    <property type="entry name" value="Tll0287-like_dom"/>
</dbReference>
<comment type="caution">
    <text evidence="3">The sequence shown here is derived from an EMBL/GenBank/DDBJ whole genome shotgun (WGS) entry which is preliminary data.</text>
</comment>
<sequence>MLKKLKLAQKFTLFLSLVFIASIIIGGIILSQVSYHQAESQVAYNAELLMKMMNSVKSYNNTEVRPLLDTIQDKQPKFLPQTIATYSAKKVFESISNQSEYKDYLYKDAVLNPTNLKDKADEFETELINEFNQEFSQDPNNLEDKFNFTTKESGESFYVARPIIITDKTCLKCHSTPEAAPKSMIATYGKEHGFGWPLNKPIGVQIIYVPSEEVFKKGRDISTLTIGIFVGMFAIVILLINFLLQQSVIEKIRPMARLAQKISNDELSVDQMTEPDRQRLGKVAKNSDELGHLARIFQQMADAIYQRKQKFAEQIEDLTLKSQESNRASDKMGKIAYFKSLQKKAKNIRDKVEESGKTR</sequence>
<organism evidence="3 4">
    <name type="scientific">Limnofasciculus baicalensis BBK-W-15</name>
    <dbReference type="NCBI Taxonomy" id="2699891"/>
    <lineage>
        <taxon>Bacteria</taxon>
        <taxon>Bacillati</taxon>
        <taxon>Cyanobacteriota</taxon>
        <taxon>Cyanophyceae</taxon>
        <taxon>Coleofasciculales</taxon>
        <taxon>Coleofasciculaceae</taxon>
        <taxon>Limnofasciculus</taxon>
        <taxon>Limnofasciculus baicalensis</taxon>
    </lineage>
</organism>